<evidence type="ECO:0000256" key="1">
    <source>
        <dbReference type="SAM" id="MobiDB-lite"/>
    </source>
</evidence>
<dbReference type="OrthoDB" id="9794201at2"/>
<protein>
    <submittedName>
        <fullName evidence="3">Integrase, catalytic region</fullName>
    </submittedName>
</protein>
<proteinExistence type="predicted"/>
<evidence type="ECO:0000259" key="2">
    <source>
        <dbReference type="PROSITE" id="PS50994"/>
    </source>
</evidence>
<dbReference type="PANTHER" id="PTHR35004:SF6">
    <property type="entry name" value="TRANSPOSASE"/>
    <property type="match status" value="1"/>
</dbReference>
<accession>A0A2U3L633</accession>
<dbReference type="GO" id="GO:0003676">
    <property type="term" value="F:nucleic acid binding"/>
    <property type="evidence" value="ECO:0007669"/>
    <property type="project" value="InterPro"/>
</dbReference>
<dbReference type="Gene3D" id="3.30.420.10">
    <property type="entry name" value="Ribonuclease H-like superfamily/Ribonuclease H"/>
    <property type="match status" value="1"/>
</dbReference>
<dbReference type="InterPro" id="IPR036397">
    <property type="entry name" value="RNaseH_sf"/>
</dbReference>
<dbReference type="Pfam" id="PF09299">
    <property type="entry name" value="Mu-transpos_C"/>
    <property type="match status" value="1"/>
</dbReference>
<evidence type="ECO:0000313" key="3">
    <source>
        <dbReference type="EMBL" id="SPF47328.1"/>
    </source>
</evidence>
<dbReference type="PANTHER" id="PTHR35004">
    <property type="entry name" value="TRANSPOSASE RV3428C-RELATED"/>
    <property type="match status" value="1"/>
</dbReference>
<feature type="domain" description="Integrase catalytic" evidence="2">
    <location>
        <begin position="146"/>
        <end position="316"/>
    </location>
</feature>
<dbReference type="Proteomes" id="UP000238916">
    <property type="component" value="Unassembled WGS sequence"/>
</dbReference>
<feature type="region of interest" description="Disordered" evidence="1">
    <location>
        <begin position="129"/>
        <end position="148"/>
    </location>
</feature>
<evidence type="ECO:0000313" key="4">
    <source>
        <dbReference type="Proteomes" id="UP000238916"/>
    </source>
</evidence>
<dbReference type="GO" id="GO:0015074">
    <property type="term" value="P:DNA integration"/>
    <property type="evidence" value="ECO:0007669"/>
    <property type="project" value="InterPro"/>
</dbReference>
<dbReference type="EMBL" id="OMOF01000317">
    <property type="protein sequence ID" value="SPF47328.1"/>
    <property type="molecule type" value="Genomic_DNA"/>
</dbReference>
<reference evidence="4" key="1">
    <citation type="submission" date="2018-02" db="EMBL/GenBank/DDBJ databases">
        <authorList>
            <person name="Hausmann B."/>
        </authorList>
    </citation>
    <scope>NUCLEOTIDE SEQUENCE [LARGE SCALE GENOMIC DNA]</scope>
    <source>
        <strain evidence="4">Peat soil MAG SbF1</strain>
    </source>
</reference>
<dbReference type="InterPro" id="IPR015378">
    <property type="entry name" value="Transposase-like_Mu_C"/>
</dbReference>
<organism evidence="3 4">
    <name type="scientific">Candidatus Desulfosporosinus infrequens</name>
    <dbReference type="NCBI Taxonomy" id="2043169"/>
    <lineage>
        <taxon>Bacteria</taxon>
        <taxon>Bacillati</taxon>
        <taxon>Bacillota</taxon>
        <taxon>Clostridia</taxon>
        <taxon>Eubacteriales</taxon>
        <taxon>Desulfitobacteriaceae</taxon>
        <taxon>Desulfosporosinus</taxon>
    </lineage>
</organism>
<dbReference type="SUPFAM" id="SSF53098">
    <property type="entry name" value="Ribonuclease H-like"/>
    <property type="match status" value="1"/>
</dbReference>
<dbReference type="Pfam" id="PF00665">
    <property type="entry name" value="rve"/>
    <property type="match status" value="1"/>
</dbReference>
<dbReference type="AlphaFoldDB" id="A0A2U3L633"/>
<sequence length="452" mass="52692">MEKELDVQTETMLARYSVISPLLTEGLEAAEKRRRRNVIIQGEIMSERTLRRFLEAYRMKGLEGLRPKLRSDRGARRALPDEIYEQAAALKEELPQRSVSRILDILEGEKQIQPGQIARSTLSRHLAKEGLTERTASSTGKSRRFQKEHRNTLWQTDVKYGPYISHPTDPKRKIRTYLLLFIDDATRLICHGEFYADQKLPILEDCFRKALLKRGLPENIYVDNGKIFVSRWFRYACARMNIRHMTTQPYSPESKGKIERLNRTVEEFLGEISLEKPKTLEELNQCFSLWVEAGYNHKKHSSLNGMTPAERFNGDEKRLRFIRYEECKESFLWEESRRVDKTGCIKLRGKEYEVGIEWIKKTVDARYDPFDLMQIEIWVQGEKKGIAKQLTLHEYNGINRSATSNPKDIVEIQEAKSSRLLQVLASKEKARIASKIGAIAYRQLNQRGDEHV</sequence>
<name>A0A2U3L633_9FIRM</name>
<dbReference type="PROSITE" id="PS50994">
    <property type="entry name" value="INTEGRASE"/>
    <property type="match status" value="1"/>
</dbReference>
<dbReference type="InterPro" id="IPR012337">
    <property type="entry name" value="RNaseH-like_sf"/>
</dbReference>
<gene>
    <name evidence="3" type="ORF">SBF1_3840002</name>
</gene>
<dbReference type="InterPro" id="IPR001584">
    <property type="entry name" value="Integrase_cat-core"/>
</dbReference>